<feature type="non-terminal residue" evidence="1">
    <location>
        <position position="1"/>
    </location>
</feature>
<accession>A0A8S3HJA7</accession>
<reference evidence="1" key="1">
    <citation type="submission" date="2021-02" db="EMBL/GenBank/DDBJ databases">
        <authorList>
            <person name="Nowell W R."/>
        </authorList>
    </citation>
    <scope>NUCLEOTIDE SEQUENCE</scope>
</reference>
<proteinExistence type="predicted"/>
<organism evidence="1 2">
    <name type="scientific">Rotaria magnacalcarata</name>
    <dbReference type="NCBI Taxonomy" id="392030"/>
    <lineage>
        <taxon>Eukaryota</taxon>
        <taxon>Metazoa</taxon>
        <taxon>Spiralia</taxon>
        <taxon>Gnathifera</taxon>
        <taxon>Rotifera</taxon>
        <taxon>Eurotatoria</taxon>
        <taxon>Bdelloidea</taxon>
        <taxon>Philodinida</taxon>
        <taxon>Philodinidae</taxon>
        <taxon>Rotaria</taxon>
    </lineage>
</organism>
<gene>
    <name evidence="1" type="ORF">BYL167_LOCUS79238</name>
</gene>
<dbReference type="AlphaFoldDB" id="A0A8S3HJA7"/>
<protein>
    <submittedName>
        <fullName evidence="1">Uncharacterized protein</fullName>
    </submittedName>
</protein>
<evidence type="ECO:0000313" key="2">
    <source>
        <dbReference type="Proteomes" id="UP000681967"/>
    </source>
</evidence>
<dbReference type="Proteomes" id="UP000681967">
    <property type="component" value="Unassembled WGS sequence"/>
</dbReference>
<dbReference type="EMBL" id="CAJOBH010292517">
    <property type="protein sequence ID" value="CAF5182872.1"/>
    <property type="molecule type" value="Genomic_DNA"/>
</dbReference>
<sequence length="77" mass="8850">MNFDNSHRSISIVDIKRIVVQLDDLVQRIKEDQKDLGKTEEPISMNIYNSANNPDKSTTELNGNFIHNLLLIDVLVR</sequence>
<name>A0A8S3HJA7_9BILA</name>
<comment type="caution">
    <text evidence="1">The sequence shown here is derived from an EMBL/GenBank/DDBJ whole genome shotgun (WGS) entry which is preliminary data.</text>
</comment>
<evidence type="ECO:0000313" key="1">
    <source>
        <dbReference type="EMBL" id="CAF5182872.1"/>
    </source>
</evidence>